<accession>A0A420IIY6</accession>
<sequence length="246" mass="26495">MCTFSPSRDPHSGDELAPAWPGKSKVVAGGWGLPVDGQMPLLAPRSTVDTPALSFYISGQLASDRAHDIVARELGLELAGPKRWRTCSMAGCSRKCFMWAREEVQRVDIMAKAPVGVRCRPDTLGRSMDVPPVRMDAEGSSAAKRAPLNATDPSAKRGIAGSRTSGWRYLIRYTGSRWLRSINSWTRVGHPLHRSSCLIRTEFFRLIPGGPRVTPPPAVADRLVAWSIVDGPSGAGDPRSPSGGGP</sequence>
<dbReference type="EMBL" id="MCBQ01008931">
    <property type="protein sequence ID" value="RKF74509.1"/>
    <property type="molecule type" value="Genomic_DNA"/>
</dbReference>
<evidence type="ECO:0000313" key="3">
    <source>
        <dbReference type="Proteomes" id="UP000283383"/>
    </source>
</evidence>
<organism evidence="2 3">
    <name type="scientific">Golovinomyces cichoracearum</name>
    <dbReference type="NCBI Taxonomy" id="62708"/>
    <lineage>
        <taxon>Eukaryota</taxon>
        <taxon>Fungi</taxon>
        <taxon>Dikarya</taxon>
        <taxon>Ascomycota</taxon>
        <taxon>Pezizomycotina</taxon>
        <taxon>Leotiomycetes</taxon>
        <taxon>Erysiphales</taxon>
        <taxon>Erysiphaceae</taxon>
        <taxon>Golovinomyces</taxon>
    </lineage>
</organism>
<feature type="non-terminal residue" evidence="2">
    <location>
        <position position="246"/>
    </location>
</feature>
<keyword evidence="3" id="KW-1185">Reference proteome</keyword>
<reference evidence="2 3" key="1">
    <citation type="journal article" date="2018" name="BMC Genomics">
        <title>Comparative genome analyses reveal sequence features reflecting distinct modes of host-adaptation between dicot and monocot powdery mildew.</title>
        <authorList>
            <person name="Wu Y."/>
            <person name="Ma X."/>
            <person name="Pan Z."/>
            <person name="Kale S.D."/>
            <person name="Song Y."/>
            <person name="King H."/>
            <person name="Zhang Q."/>
            <person name="Presley C."/>
            <person name="Deng X."/>
            <person name="Wei C.I."/>
            <person name="Xiao S."/>
        </authorList>
    </citation>
    <scope>NUCLEOTIDE SEQUENCE [LARGE SCALE GENOMIC DNA]</scope>
    <source>
        <strain evidence="2">UMSG3</strain>
    </source>
</reference>
<dbReference type="AlphaFoldDB" id="A0A420IIY6"/>
<feature type="region of interest" description="Disordered" evidence="1">
    <location>
        <begin position="139"/>
        <end position="159"/>
    </location>
</feature>
<protein>
    <submittedName>
        <fullName evidence="2">Uncharacterized protein</fullName>
    </submittedName>
</protein>
<evidence type="ECO:0000313" key="2">
    <source>
        <dbReference type="EMBL" id="RKF74509.1"/>
    </source>
</evidence>
<name>A0A420IIY6_9PEZI</name>
<dbReference type="Proteomes" id="UP000283383">
    <property type="component" value="Unassembled WGS sequence"/>
</dbReference>
<proteinExistence type="predicted"/>
<evidence type="ECO:0000256" key="1">
    <source>
        <dbReference type="SAM" id="MobiDB-lite"/>
    </source>
</evidence>
<comment type="caution">
    <text evidence="2">The sequence shown here is derived from an EMBL/GenBank/DDBJ whole genome shotgun (WGS) entry which is preliminary data.</text>
</comment>
<feature type="region of interest" description="Disordered" evidence="1">
    <location>
        <begin position="1"/>
        <end position="21"/>
    </location>
</feature>
<gene>
    <name evidence="2" type="ORF">GcM3_089016</name>
</gene>